<evidence type="ECO:0000313" key="8">
    <source>
        <dbReference type="Proteomes" id="UP000007953"/>
    </source>
</evidence>
<protein>
    <submittedName>
        <fullName evidence="7">Leucine-specific binding transmembrane protein</fullName>
    </submittedName>
</protein>
<dbReference type="PANTHER" id="PTHR47151">
    <property type="entry name" value="LEU/ILE/VAL-BINDING ABC TRANSPORTER SUBUNIT"/>
    <property type="match status" value="1"/>
</dbReference>
<reference evidence="7 8" key="1">
    <citation type="journal article" date="2011" name="J. Bacteriol.">
        <title>Complete genome sequence of the plant pathogen Ralstonia solanacearum strain Po82.</title>
        <authorList>
            <person name="Xu J."/>
            <person name="Zheng H.J."/>
            <person name="Liu L."/>
            <person name="Pan Z.C."/>
            <person name="Prior P."/>
            <person name="Tang B."/>
            <person name="Xu J.S."/>
            <person name="Zhang H."/>
            <person name="Tian Q."/>
            <person name="Zhang L.Q."/>
            <person name="Feng J."/>
        </authorList>
    </citation>
    <scope>NUCLEOTIDE SEQUENCE [LARGE SCALE GENOMIC DNA]</scope>
    <source>
        <strain evidence="8">Po82</strain>
    </source>
</reference>
<keyword evidence="3" id="KW-0732">Signal</keyword>
<keyword evidence="7" id="KW-0472">Membrane</keyword>
<geneLocation type="plasmid" evidence="8"/>
<dbReference type="PANTHER" id="PTHR47151:SF2">
    <property type="entry name" value="AMINO ACID BINDING PROTEIN"/>
    <property type="match status" value="1"/>
</dbReference>
<organism evidence="7 8">
    <name type="scientific">Ralstonia solanacearum (strain Po82)</name>
    <dbReference type="NCBI Taxonomy" id="1031711"/>
    <lineage>
        <taxon>Bacteria</taxon>
        <taxon>Pseudomonadati</taxon>
        <taxon>Pseudomonadota</taxon>
        <taxon>Betaproteobacteria</taxon>
        <taxon>Burkholderiales</taxon>
        <taxon>Burkholderiaceae</taxon>
        <taxon>Ralstonia</taxon>
        <taxon>Ralstonia solanacearum species complex</taxon>
    </lineage>
</organism>
<feature type="region of interest" description="Disordered" evidence="5">
    <location>
        <begin position="137"/>
        <end position="165"/>
    </location>
</feature>
<proteinExistence type="inferred from homology"/>
<evidence type="ECO:0000256" key="2">
    <source>
        <dbReference type="ARBA" id="ARBA00022448"/>
    </source>
</evidence>
<evidence type="ECO:0000256" key="1">
    <source>
        <dbReference type="ARBA" id="ARBA00010062"/>
    </source>
</evidence>
<dbReference type="KEGG" id="rsn:RSPO_m01575"/>
<dbReference type="InterPro" id="IPR000709">
    <property type="entry name" value="Leu_Ile_Val-bd"/>
</dbReference>
<evidence type="ECO:0000313" key="7">
    <source>
        <dbReference type="EMBL" id="AEG72210.1"/>
    </source>
</evidence>
<feature type="compositionally biased region" description="Low complexity" evidence="5">
    <location>
        <begin position="149"/>
        <end position="162"/>
    </location>
</feature>
<dbReference type="EMBL" id="CP002820">
    <property type="protein sequence ID" value="AEG72210.1"/>
    <property type="molecule type" value="Genomic_DNA"/>
</dbReference>
<dbReference type="PRINTS" id="PR00337">
    <property type="entry name" value="LEUILEVALBP"/>
</dbReference>
<dbReference type="CDD" id="cd06342">
    <property type="entry name" value="PBP1_ABC_LIVBP-like"/>
    <property type="match status" value="1"/>
</dbReference>
<dbReference type="Gene3D" id="3.40.50.2300">
    <property type="match status" value="2"/>
</dbReference>
<dbReference type="PATRIC" id="fig|1031711.3.peg.4749"/>
<comment type="similarity">
    <text evidence="1">Belongs to the leucine-binding protein family.</text>
</comment>
<dbReference type="AlphaFoldDB" id="F6GBS0"/>
<dbReference type="HOGENOM" id="CLU_027128_6_0_4"/>
<evidence type="ECO:0000256" key="3">
    <source>
        <dbReference type="ARBA" id="ARBA00022729"/>
    </source>
</evidence>
<evidence type="ECO:0000259" key="6">
    <source>
        <dbReference type="Pfam" id="PF13458"/>
    </source>
</evidence>
<keyword evidence="2" id="KW-0813">Transport</keyword>
<name>F6GBS0_RALS8</name>
<keyword evidence="7" id="KW-0614">Plasmid</keyword>
<dbReference type="SUPFAM" id="SSF53822">
    <property type="entry name" value="Periplasmic binding protein-like I"/>
    <property type="match status" value="1"/>
</dbReference>
<accession>F6GBS0</accession>
<evidence type="ECO:0000256" key="5">
    <source>
        <dbReference type="SAM" id="MobiDB-lite"/>
    </source>
</evidence>
<sequence length="560" mass="58953">MMPCRVTVRANGAGPRRKVYRRRGRVRPPPPSIRSRCLTVCTASERRGRACCARRSSTTADKPAACAQCCAQSALVAPIARPLFFDAPPGGAYIHRVPVGHGSAIRRPVPRNGRVTGGMAHAADARLPSLLRDVAVRPSRVSSSDPDKTAAPADPPVTTRPAPGDRCRTVAGVNLPKESSMKSRCKPSVLPIVLVAAAAVPVLGWAQAEQTVRIGNAGPLTGGAAHWGKDNENGARLAVEDLNKKGLVIGGKKVRFELLSEDDQADPRQAMVVANKLADFGVKAMLGHFNSGAAIPASAIYARAGIPDISVATNPQLTQQGFGNTLRIVASDDDVGVALSRFAVKALNAKRVAIIDDRTAYGQGAAEVFAKEVKGLGATLVSQQYTSDKATDFMAILTAIKSKRPDVIFYGGMDAQGGLIARQMKQLGIGAKLLGTDGLCTGEVAKISAGAVNGTLYCTRGGKALDTMPNGADFARRYKARFGTEVLNYAPYLYDSLMTVAAAMQAADSVEPPRYLGALAKIRHDGITGPVAFDEKGNLKNPGFTVFTYQEGRAVRVAGS</sequence>
<dbReference type="InterPro" id="IPR028081">
    <property type="entry name" value="Leu-bd"/>
</dbReference>
<dbReference type="Pfam" id="PF13458">
    <property type="entry name" value="Peripla_BP_6"/>
    <property type="match status" value="1"/>
</dbReference>
<gene>
    <name evidence="7" type="ordered locus">RSPO_m01575</name>
</gene>
<dbReference type="InterPro" id="IPR028082">
    <property type="entry name" value="Peripla_BP_I"/>
</dbReference>
<keyword evidence="7" id="KW-0812">Transmembrane</keyword>
<keyword evidence="4" id="KW-0029">Amino-acid transport</keyword>
<dbReference type="GO" id="GO:0006865">
    <property type="term" value="P:amino acid transport"/>
    <property type="evidence" value="ECO:0007669"/>
    <property type="project" value="UniProtKB-KW"/>
</dbReference>
<feature type="domain" description="Leucine-binding protein" evidence="6">
    <location>
        <begin position="211"/>
        <end position="550"/>
    </location>
</feature>
<evidence type="ECO:0000256" key="4">
    <source>
        <dbReference type="ARBA" id="ARBA00022970"/>
    </source>
</evidence>
<dbReference type="Proteomes" id="UP000007953">
    <property type="component" value="Plasmid megaplasmid"/>
</dbReference>